<evidence type="ECO:0000256" key="2">
    <source>
        <dbReference type="ARBA" id="ARBA00022737"/>
    </source>
</evidence>
<dbReference type="PANTHER" id="PTHR24412">
    <property type="entry name" value="KELCH PROTEIN"/>
    <property type="match status" value="1"/>
</dbReference>
<evidence type="ECO:0000256" key="1">
    <source>
        <dbReference type="ARBA" id="ARBA00022441"/>
    </source>
</evidence>
<name>A0AAQ4FCN8_AMBAM</name>
<dbReference type="PANTHER" id="PTHR24412:SF489">
    <property type="entry name" value="RING FINGER DOMAIN AND KELCH REPEAT-CONTAINING PROTEIN DDB_G0271372"/>
    <property type="match status" value="1"/>
</dbReference>
<evidence type="ECO:0000313" key="5">
    <source>
        <dbReference type="EMBL" id="KAK8785084.1"/>
    </source>
</evidence>
<comment type="caution">
    <text evidence="5">The sequence shown here is derived from an EMBL/GenBank/DDBJ whole genome shotgun (WGS) entry which is preliminary data.</text>
</comment>
<proteinExistence type="predicted"/>
<keyword evidence="3" id="KW-0009">Actin-binding</keyword>
<dbReference type="EMBL" id="JARKHS020003968">
    <property type="protein sequence ID" value="KAK8785084.1"/>
    <property type="molecule type" value="Genomic_DNA"/>
</dbReference>
<dbReference type="Pfam" id="PF00651">
    <property type="entry name" value="BTB"/>
    <property type="match status" value="1"/>
</dbReference>
<dbReference type="InterPro" id="IPR000210">
    <property type="entry name" value="BTB/POZ_dom"/>
</dbReference>
<dbReference type="SUPFAM" id="SSF54695">
    <property type="entry name" value="POZ domain"/>
    <property type="match status" value="1"/>
</dbReference>
<dbReference type="SMART" id="SM00225">
    <property type="entry name" value="BTB"/>
    <property type="match status" value="1"/>
</dbReference>
<dbReference type="Gene3D" id="3.30.710.10">
    <property type="entry name" value="Potassium Channel Kv1.1, Chain A"/>
    <property type="match status" value="1"/>
</dbReference>
<sequence length="149" mass="16852">MFSHGGLLPGGDSTADCHLRTTDGWHFLAQRGFLSATSRYFRALFGEEYGSPRDVLVSGVKGSALDILLTFLYTDQLFVSVPNVLDVLQAADMLLLDEPREQCLKLLLRYMVPENCLSLAALTRRYPYPKFTKTVMNYALLHFDQVRRS</sequence>
<dbReference type="InterPro" id="IPR011333">
    <property type="entry name" value="SKP1/BTB/POZ_sf"/>
</dbReference>
<organism evidence="5 6">
    <name type="scientific">Amblyomma americanum</name>
    <name type="common">Lone star tick</name>
    <dbReference type="NCBI Taxonomy" id="6943"/>
    <lineage>
        <taxon>Eukaryota</taxon>
        <taxon>Metazoa</taxon>
        <taxon>Ecdysozoa</taxon>
        <taxon>Arthropoda</taxon>
        <taxon>Chelicerata</taxon>
        <taxon>Arachnida</taxon>
        <taxon>Acari</taxon>
        <taxon>Parasitiformes</taxon>
        <taxon>Ixodida</taxon>
        <taxon>Ixodoidea</taxon>
        <taxon>Ixodidae</taxon>
        <taxon>Amblyomminae</taxon>
        <taxon>Amblyomma</taxon>
    </lineage>
</organism>
<keyword evidence="1" id="KW-0880">Kelch repeat</keyword>
<dbReference type="AlphaFoldDB" id="A0AAQ4FCN8"/>
<protein>
    <recommendedName>
        <fullName evidence="4">BTB domain-containing protein</fullName>
    </recommendedName>
</protein>
<gene>
    <name evidence="5" type="ORF">V5799_008558</name>
</gene>
<dbReference type="PROSITE" id="PS50097">
    <property type="entry name" value="BTB"/>
    <property type="match status" value="1"/>
</dbReference>
<evidence type="ECO:0000256" key="3">
    <source>
        <dbReference type="ARBA" id="ARBA00023203"/>
    </source>
</evidence>
<evidence type="ECO:0000259" key="4">
    <source>
        <dbReference type="PROSITE" id="PS50097"/>
    </source>
</evidence>
<accession>A0AAQ4FCN8</accession>
<keyword evidence="2" id="KW-0677">Repeat</keyword>
<dbReference type="Proteomes" id="UP001321473">
    <property type="component" value="Unassembled WGS sequence"/>
</dbReference>
<reference evidence="5 6" key="1">
    <citation type="journal article" date="2023" name="Arcadia Sci">
        <title>De novo assembly of a long-read Amblyomma americanum tick genome.</title>
        <authorList>
            <person name="Chou S."/>
            <person name="Poskanzer K.E."/>
            <person name="Rollins M."/>
            <person name="Thuy-Boun P.S."/>
        </authorList>
    </citation>
    <scope>NUCLEOTIDE SEQUENCE [LARGE SCALE GENOMIC DNA]</scope>
    <source>
        <strain evidence="5">F_SG_1</strain>
        <tissue evidence="5">Salivary glands</tissue>
    </source>
</reference>
<feature type="domain" description="BTB" evidence="4">
    <location>
        <begin position="15"/>
        <end position="81"/>
    </location>
</feature>
<keyword evidence="6" id="KW-1185">Reference proteome</keyword>
<evidence type="ECO:0000313" key="6">
    <source>
        <dbReference type="Proteomes" id="UP001321473"/>
    </source>
</evidence>